<proteinExistence type="predicted"/>
<keyword evidence="4" id="KW-0539">Nucleus</keyword>
<dbReference type="OrthoDB" id="1367865at2759"/>
<feature type="chain" id="PRO_5039148145" evidence="5">
    <location>
        <begin position="21"/>
        <end position="104"/>
    </location>
</feature>
<dbReference type="AlphaFoldDB" id="A0A9D4ZQZ9"/>
<keyword evidence="7" id="KW-1185">Reference proteome</keyword>
<dbReference type="GO" id="GO:0003714">
    <property type="term" value="F:transcription corepressor activity"/>
    <property type="evidence" value="ECO:0007669"/>
    <property type="project" value="InterPro"/>
</dbReference>
<comment type="caution">
    <text evidence="6">The sequence shown here is derived from an EMBL/GenBank/DDBJ whole genome shotgun (WGS) entry which is preliminary data.</text>
</comment>
<comment type="subcellular location">
    <subcellularLocation>
        <location evidence="1">Nucleus</location>
    </subcellularLocation>
</comment>
<dbReference type="GO" id="GO:0006357">
    <property type="term" value="P:regulation of transcription by RNA polymerase II"/>
    <property type="evidence" value="ECO:0007669"/>
    <property type="project" value="TreeGrafter"/>
</dbReference>
<gene>
    <name evidence="6" type="ORF">GOP47_0001743</name>
</gene>
<evidence type="ECO:0000313" key="7">
    <source>
        <dbReference type="Proteomes" id="UP000886520"/>
    </source>
</evidence>
<evidence type="ECO:0000313" key="6">
    <source>
        <dbReference type="EMBL" id="KAI5082000.1"/>
    </source>
</evidence>
<evidence type="ECO:0000256" key="3">
    <source>
        <dbReference type="ARBA" id="ARBA00022737"/>
    </source>
</evidence>
<evidence type="ECO:0000256" key="5">
    <source>
        <dbReference type="SAM" id="SignalP"/>
    </source>
</evidence>
<reference evidence="6" key="1">
    <citation type="submission" date="2021-01" db="EMBL/GenBank/DDBJ databases">
        <title>Adiantum capillus-veneris genome.</title>
        <authorList>
            <person name="Fang Y."/>
            <person name="Liao Q."/>
        </authorList>
    </citation>
    <scope>NUCLEOTIDE SEQUENCE</scope>
    <source>
        <strain evidence="6">H3</strain>
        <tissue evidence="6">Leaf</tissue>
    </source>
</reference>
<dbReference type="PANTHER" id="PTHR22846">
    <property type="entry name" value="WD40 REPEAT PROTEIN"/>
    <property type="match status" value="1"/>
</dbReference>
<keyword evidence="3" id="KW-0677">Repeat</keyword>
<dbReference type="EMBL" id="JABFUD020000003">
    <property type="protein sequence ID" value="KAI5082000.1"/>
    <property type="molecule type" value="Genomic_DNA"/>
</dbReference>
<protein>
    <submittedName>
        <fullName evidence="6">Uncharacterized protein</fullName>
    </submittedName>
</protein>
<evidence type="ECO:0000256" key="4">
    <source>
        <dbReference type="ARBA" id="ARBA00023242"/>
    </source>
</evidence>
<keyword evidence="2" id="KW-0853">WD repeat</keyword>
<dbReference type="InterPro" id="IPR045183">
    <property type="entry name" value="Ebi-like"/>
</dbReference>
<dbReference type="PANTHER" id="PTHR22846:SF2">
    <property type="entry name" value="F-BOX-LIKE_WD REPEAT-CONTAINING PROTEIN EBI"/>
    <property type="match status" value="1"/>
</dbReference>
<keyword evidence="5" id="KW-0732">Signal</keyword>
<dbReference type="Proteomes" id="UP000886520">
    <property type="component" value="Chromosome 2"/>
</dbReference>
<dbReference type="GO" id="GO:0000118">
    <property type="term" value="C:histone deacetylase complex"/>
    <property type="evidence" value="ECO:0007669"/>
    <property type="project" value="TreeGrafter"/>
</dbReference>
<organism evidence="6 7">
    <name type="scientific">Adiantum capillus-veneris</name>
    <name type="common">Maidenhair fern</name>
    <dbReference type="NCBI Taxonomy" id="13818"/>
    <lineage>
        <taxon>Eukaryota</taxon>
        <taxon>Viridiplantae</taxon>
        <taxon>Streptophyta</taxon>
        <taxon>Embryophyta</taxon>
        <taxon>Tracheophyta</taxon>
        <taxon>Polypodiopsida</taxon>
        <taxon>Polypodiidae</taxon>
        <taxon>Polypodiales</taxon>
        <taxon>Pteridineae</taxon>
        <taxon>Pteridaceae</taxon>
        <taxon>Vittarioideae</taxon>
        <taxon>Adiantum</taxon>
    </lineage>
</organism>
<evidence type="ECO:0000256" key="1">
    <source>
        <dbReference type="ARBA" id="ARBA00004123"/>
    </source>
</evidence>
<feature type="signal peptide" evidence="5">
    <location>
        <begin position="1"/>
        <end position="20"/>
    </location>
</feature>
<accession>A0A9D4ZQZ9</accession>
<evidence type="ECO:0000256" key="2">
    <source>
        <dbReference type="ARBA" id="ARBA00022574"/>
    </source>
</evidence>
<dbReference type="Gene3D" id="1.20.960.30">
    <property type="match status" value="1"/>
</dbReference>
<sequence>MWRNSKMRLTGLLHSAFTLGFEAGLNKVTIDGNHVPPGALVSFVQKGLEYLELEANINEDGMDVEGDFSQLQLVDLITKDVDELREIVKKKRKKENEKEKKEKA</sequence>
<name>A0A9D4ZQZ9_ADICA</name>